<feature type="binding site" evidence="5">
    <location>
        <begin position="87"/>
        <end position="88"/>
    </location>
    <ligand>
        <name>substrate</name>
    </ligand>
</feature>
<sequence>MTDTTATFTPPTPKHRPSKQLDTFPNPNPERDYHIHMEIPEFTCLCPLTGQPDFATLILDYIPDQKNVELKSLKFYMWSYRNEGAFHEAVTNQILTDLVAATAPRFMRLTAKWYVRGGIFTNVVAEHRQAGWAPLPHIEFSQFAPQSNTRG</sequence>
<feature type="region of interest" description="Disordered" evidence="6">
    <location>
        <begin position="1"/>
        <end position="27"/>
    </location>
</feature>
<keyword evidence="2 5" id="KW-0671">Queuosine biosynthesis</keyword>
<dbReference type="GO" id="GO:0005737">
    <property type="term" value="C:cytoplasm"/>
    <property type="evidence" value="ECO:0007669"/>
    <property type="project" value="UniProtKB-SubCell"/>
</dbReference>
<dbReference type="HAMAP" id="MF_00818">
    <property type="entry name" value="QueF_type1"/>
    <property type="match status" value="1"/>
</dbReference>
<comment type="subcellular location">
    <subcellularLocation>
        <location evidence="5">Cytoplasm</location>
    </subcellularLocation>
</comment>
<comment type="function">
    <text evidence="5">Catalyzes the NADPH-dependent reduction of 7-cyano-7-deazaguanine (preQ0) to 7-aminomethyl-7-deazaguanine (preQ1).</text>
</comment>
<dbReference type="InterPro" id="IPR043133">
    <property type="entry name" value="GTP-CH-I_C/QueF"/>
</dbReference>
<dbReference type="EC" id="1.7.1.13" evidence="5"/>
<dbReference type="GO" id="GO:0033739">
    <property type="term" value="F:preQ1 synthase activity"/>
    <property type="evidence" value="ECO:0007669"/>
    <property type="project" value="UniProtKB-UniRule"/>
</dbReference>
<keyword evidence="4 5" id="KW-0560">Oxidoreductase</keyword>
<evidence type="ECO:0000256" key="1">
    <source>
        <dbReference type="ARBA" id="ARBA00022490"/>
    </source>
</evidence>
<name>A0A368L7M6_9BURK</name>
<comment type="catalytic activity">
    <reaction evidence="5">
        <text>7-aminomethyl-7-carbaguanine + 2 NADP(+) = 7-cyano-7-carbaguanine + 2 NADPH + 3 H(+)</text>
        <dbReference type="Rhea" id="RHEA:13409"/>
        <dbReference type="ChEBI" id="CHEBI:15378"/>
        <dbReference type="ChEBI" id="CHEBI:45075"/>
        <dbReference type="ChEBI" id="CHEBI:57783"/>
        <dbReference type="ChEBI" id="CHEBI:58349"/>
        <dbReference type="ChEBI" id="CHEBI:58703"/>
        <dbReference type="EC" id="1.7.1.13"/>
    </reaction>
</comment>
<keyword evidence="3 5" id="KW-0521">NADP</keyword>
<proteinExistence type="inferred from homology"/>
<dbReference type="OrthoDB" id="9789995at2"/>
<gene>
    <name evidence="5" type="primary">queF</name>
    <name evidence="7" type="ORF">DU000_02235</name>
</gene>
<dbReference type="InterPro" id="IPR029500">
    <property type="entry name" value="QueF"/>
</dbReference>
<dbReference type="PANTHER" id="PTHR34354">
    <property type="entry name" value="NADPH-DEPENDENT 7-CYANO-7-DEAZAGUANINE REDUCTASE"/>
    <property type="match status" value="1"/>
</dbReference>
<comment type="pathway">
    <text evidence="5">tRNA modification; tRNA-queuosine biosynthesis.</text>
</comment>
<dbReference type="Gene3D" id="3.30.1130.10">
    <property type="match status" value="1"/>
</dbReference>
<dbReference type="EMBL" id="QPGB01000001">
    <property type="protein sequence ID" value="RCS59562.1"/>
    <property type="molecule type" value="Genomic_DNA"/>
</dbReference>
<reference evidence="7 8" key="1">
    <citation type="journal article" date="2018" name="Int. J. Syst. Evol. Microbiol.">
        <title>Parvibium lacunae gen. nov., sp. nov., a new member of the family Alcaligenaceae isolated from a freshwater pond.</title>
        <authorList>
            <person name="Chen W.M."/>
            <person name="Xie P.B."/>
            <person name="Hsu M.Y."/>
            <person name="Sheu S.Y."/>
        </authorList>
    </citation>
    <scope>NUCLEOTIDE SEQUENCE [LARGE SCALE GENOMIC DNA]</scope>
    <source>
        <strain evidence="7 8">KMB9</strain>
    </source>
</reference>
<dbReference type="AlphaFoldDB" id="A0A368L7M6"/>
<feature type="active site" description="Proton donor" evidence="5">
    <location>
        <position position="53"/>
    </location>
</feature>
<dbReference type="InterPro" id="IPR016856">
    <property type="entry name" value="QueF_type1"/>
</dbReference>
<comment type="caution">
    <text evidence="7">The sequence shown here is derived from an EMBL/GenBank/DDBJ whole genome shotgun (WGS) entry which is preliminary data.</text>
</comment>
<keyword evidence="8" id="KW-1185">Reference proteome</keyword>
<dbReference type="NCBIfam" id="TIGR03139">
    <property type="entry name" value="QueF-II"/>
    <property type="match status" value="1"/>
</dbReference>
<evidence type="ECO:0000313" key="8">
    <source>
        <dbReference type="Proteomes" id="UP000252357"/>
    </source>
</evidence>
<evidence type="ECO:0000256" key="2">
    <source>
        <dbReference type="ARBA" id="ARBA00022785"/>
    </source>
</evidence>
<dbReference type="PANTHER" id="PTHR34354:SF1">
    <property type="entry name" value="NADPH-DEPENDENT 7-CYANO-7-DEAZAGUANINE REDUCTASE"/>
    <property type="match status" value="1"/>
</dbReference>
<evidence type="ECO:0000313" key="7">
    <source>
        <dbReference type="EMBL" id="RCS59562.1"/>
    </source>
</evidence>
<feature type="active site" description="Thioimide intermediate" evidence="5">
    <location>
        <position position="46"/>
    </location>
</feature>
<keyword evidence="1 5" id="KW-0963">Cytoplasm</keyword>
<organism evidence="7 8">
    <name type="scientific">Parvibium lacunae</name>
    <dbReference type="NCBI Taxonomy" id="1888893"/>
    <lineage>
        <taxon>Bacteria</taxon>
        <taxon>Pseudomonadati</taxon>
        <taxon>Pseudomonadota</taxon>
        <taxon>Betaproteobacteria</taxon>
        <taxon>Burkholderiales</taxon>
        <taxon>Alcaligenaceae</taxon>
        <taxon>Parvibium</taxon>
    </lineage>
</organism>
<comment type="similarity">
    <text evidence="5">Belongs to the GTP cyclohydrolase I family. QueF type 1 subfamily.</text>
</comment>
<dbReference type="Proteomes" id="UP000252357">
    <property type="component" value="Unassembled WGS sequence"/>
</dbReference>
<feature type="binding site" evidence="5">
    <location>
        <begin position="68"/>
        <end position="70"/>
    </location>
    <ligand>
        <name>substrate</name>
    </ligand>
</feature>
<dbReference type="UniPathway" id="UPA00392"/>
<evidence type="ECO:0000256" key="3">
    <source>
        <dbReference type="ARBA" id="ARBA00022857"/>
    </source>
</evidence>
<dbReference type="InterPro" id="IPR050084">
    <property type="entry name" value="NADPH_dep_7-cyano-7-deazaG_red"/>
</dbReference>
<dbReference type="Pfam" id="PF14489">
    <property type="entry name" value="QueF"/>
    <property type="match status" value="1"/>
</dbReference>
<dbReference type="GO" id="GO:0008616">
    <property type="term" value="P:tRNA queuosine(34) biosynthetic process"/>
    <property type="evidence" value="ECO:0007669"/>
    <property type="project" value="UniProtKB-UniRule"/>
</dbReference>
<evidence type="ECO:0000256" key="6">
    <source>
        <dbReference type="SAM" id="MobiDB-lite"/>
    </source>
</evidence>
<evidence type="ECO:0000256" key="4">
    <source>
        <dbReference type="ARBA" id="ARBA00023002"/>
    </source>
</evidence>
<accession>A0A368L7M6</accession>
<dbReference type="RefSeq" id="WP_114401712.1">
    <property type="nucleotide sequence ID" value="NZ_QPGB01000001.1"/>
</dbReference>
<protein>
    <recommendedName>
        <fullName evidence="5">NADPH-dependent 7-cyano-7-deazaguanine reductase</fullName>
        <ecNumber evidence="5">1.7.1.13</ecNumber>
    </recommendedName>
    <alternativeName>
        <fullName evidence="5">7-cyano-7-carbaguanine reductase</fullName>
    </alternativeName>
    <alternativeName>
        <fullName evidence="5">NADPH-dependent nitrile oxidoreductase</fullName>
    </alternativeName>
    <alternativeName>
        <fullName evidence="5">PreQ(0) reductase</fullName>
    </alternativeName>
</protein>
<evidence type="ECO:0000256" key="5">
    <source>
        <dbReference type="HAMAP-Rule" id="MF_00818"/>
    </source>
</evidence>
<dbReference type="SUPFAM" id="SSF55620">
    <property type="entry name" value="Tetrahydrobiopterin biosynthesis enzymes-like"/>
    <property type="match status" value="1"/>
</dbReference>